<evidence type="ECO:0008006" key="6">
    <source>
        <dbReference type="Google" id="ProtNLM"/>
    </source>
</evidence>
<proteinExistence type="predicted"/>
<dbReference type="GO" id="GO:0005634">
    <property type="term" value="C:nucleus"/>
    <property type="evidence" value="ECO:0007669"/>
    <property type="project" value="TreeGrafter"/>
</dbReference>
<dbReference type="SUPFAM" id="SSF57850">
    <property type="entry name" value="RING/U-box"/>
    <property type="match status" value="1"/>
</dbReference>
<dbReference type="Gene3D" id="3.30.40.10">
    <property type="entry name" value="Zinc/RING finger domain, C3HC4 (zinc finger)"/>
    <property type="match status" value="1"/>
</dbReference>
<dbReference type="SUPFAM" id="SSF161245">
    <property type="entry name" value="Zinc hairpin stack"/>
    <property type="match status" value="1"/>
</dbReference>
<gene>
    <name evidence="4" type="ORF">BB561_000911</name>
</gene>
<dbReference type="SMART" id="SM00184">
    <property type="entry name" value="RING"/>
    <property type="match status" value="1"/>
</dbReference>
<keyword evidence="1" id="KW-0863">Zinc-finger</keyword>
<dbReference type="Proteomes" id="UP000245383">
    <property type="component" value="Unassembled WGS sequence"/>
</dbReference>
<protein>
    <recommendedName>
        <fullName evidence="6">RING-type domain-containing protein</fullName>
    </recommendedName>
</protein>
<organism evidence="4 5">
    <name type="scientific">Smittium simulii</name>
    <dbReference type="NCBI Taxonomy" id="133385"/>
    <lineage>
        <taxon>Eukaryota</taxon>
        <taxon>Fungi</taxon>
        <taxon>Fungi incertae sedis</taxon>
        <taxon>Zoopagomycota</taxon>
        <taxon>Kickxellomycotina</taxon>
        <taxon>Harpellomycetes</taxon>
        <taxon>Harpellales</taxon>
        <taxon>Legeriomycetaceae</taxon>
        <taxon>Smittium</taxon>
    </lineage>
</organism>
<dbReference type="InterPro" id="IPR017921">
    <property type="entry name" value="Znf_CTCHY"/>
</dbReference>
<feature type="domain" description="CTCHY-type" evidence="3">
    <location>
        <begin position="23"/>
        <end position="87"/>
    </location>
</feature>
<feature type="domain" description="RING-type" evidence="2">
    <location>
        <begin position="88"/>
        <end position="137"/>
    </location>
</feature>
<sequence length="201" mass="22747">MKCGYCNLEQEIGQYCKGCGECMGKYYCEICKFLDNSTDKGIFHCSKCGLCRKGHQKNFYHCDGCSACISIHAKNNHVCIENSLKSDCAVCMEHLFTSVEPVVILKCGHPIHAECVKDLLNFSNRSNDGLAKCPTCQHSITEPHKFSREMDQILALQPMPSEYRNKKSCVFCNDCHLRSQVPYHFVYHKCNSCGSYNTTVL</sequence>
<evidence type="ECO:0000256" key="1">
    <source>
        <dbReference type="PROSITE-ProRule" id="PRU00175"/>
    </source>
</evidence>
<keyword evidence="1" id="KW-0862">Zinc</keyword>
<name>A0A2T9YX07_9FUNG</name>
<dbReference type="PROSITE" id="PS51270">
    <property type="entry name" value="ZF_CTCHY"/>
    <property type="match status" value="1"/>
</dbReference>
<dbReference type="InterPro" id="IPR013083">
    <property type="entry name" value="Znf_RING/FYVE/PHD"/>
</dbReference>
<dbReference type="GO" id="GO:0006511">
    <property type="term" value="P:ubiquitin-dependent protein catabolic process"/>
    <property type="evidence" value="ECO:0007669"/>
    <property type="project" value="TreeGrafter"/>
</dbReference>
<dbReference type="PANTHER" id="PTHR21319">
    <property type="entry name" value="RING FINGER AND CHY ZINC FINGER DOMAIN-CONTAINING PROTEIN 1"/>
    <property type="match status" value="1"/>
</dbReference>
<dbReference type="Gene3D" id="2.20.28.10">
    <property type="match status" value="1"/>
</dbReference>
<dbReference type="GO" id="GO:0061630">
    <property type="term" value="F:ubiquitin protein ligase activity"/>
    <property type="evidence" value="ECO:0007669"/>
    <property type="project" value="TreeGrafter"/>
</dbReference>
<evidence type="ECO:0000313" key="4">
    <source>
        <dbReference type="EMBL" id="PVU96834.1"/>
    </source>
</evidence>
<dbReference type="InterPro" id="IPR037275">
    <property type="entry name" value="Znf_CTCHY_sf"/>
</dbReference>
<evidence type="ECO:0000259" key="3">
    <source>
        <dbReference type="PROSITE" id="PS51270"/>
    </source>
</evidence>
<dbReference type="GO" id="GO:0008270">
    <property type="term" value="F:zinc ion binding"/>
    <property type="evidence" value="ECO:0007669"/>
    <property type="project" value="UniProtKB-KW"/>
</dbReference>
<dbReference type="OrthoDB" id="411372at2759"/>
<dbReference type="InterPro" id="IPR039512">
    <property type="entry name" value="RCHY1_zinc-ribbon"/>
</dbReference>
<reference evidence="4 5" key="1">
    <citation type="journal article" date="2018" name="MBio">
        <title>Comparative Genomics Reveals the Core Gene Toolbox for the Fungus-Insect Symbiosis.</title>
        <authorList>
            <person name="Wang Y."/>
            <person name="Stata M."/>
            <person name="Wang W."/>
            <person name="Stajich J.E."/>
            <person name="White M.M."/>
            <person name="Moncalvo J.M."/>
        </authorList>
    </citation>
    <scope>NUCLEOTIDE SEQUENCE [LARGE SCALE GENOMIC DNA]</scope>
    <source>
        <strain evidence="4 5">SWE-8-4</strain>
    </source>
</reference>
<dbReference type="EMBL" id="MBFR01000023">
    <property type="protein sequence ID" value="PVU96834.1"/>
    <property type="molecule type" value="Genomic_DNA"/>
</dbReference>
<keyword evidence="5" id="KW-1185">Reference proteome</keyword>
<dbReference type="InterPro" id="IPR001841">
    <property type="entry name" value="Znf_RING"/>
</dbReference>
<evidence type="ECO:0000313" key="5">
    <source>
        <dbReference type="Proteomes" id="UP000245383"/>
    </source>
</evidence>
<dbReference type="STRING" id="133385.A0A2T9YX07"/>
<dbReference type="PROSITE" id="PS50089">
    <property type="entry name" value="ZF_RING_2"/>
    <property type="match status" value="1"/>
</dbReference>
<dbReference type="AlphaFoldDB" id="A0A2T9YX07"/>
<dbReference type="GO" id="GO:0016567">
    <property type="term" value="P:protein ubiquitination"/>
    <property type="evidence" value="ECO:0007669"/>
    <property type="project" value="TreeGrafter"/>
</dbReference>
<keyword evidence="1" id="KW-0479">Metal-binding</keyword>
<accession>A0A2T9YX07</accession>
<dbReference type="Pfam" id="PF13639">
    <property type="entry name" value="zf-RING_2"/>
    <property type="match status" value="1"/>
</dbReference>
<evidence type="ECO:0000259" key="2">
    <source>
        <dbReference type="PROSITE" id="PS50089"/>
    </source>
</evidence>
<dbReference type="Pfam" id="PF14599">
    <property type="entry name" value="zinc_ribbon_6"/>
    <property type="match status" value="1"/>
</dbReference>
<comment type="caution">
    <text evidence="4">The sequence shown here is derived from an EMBL/GenBank/DDBJ whole genome shotgun (WGS) entry which is preliminary data.</text>
</comment>